<reference evidence="8 9" key="1">
    <citation type="journal article" date="2018" name="Proc. Natl. Acad. Sci. U.S.A.">
        <title>Draft genome sequence of Camellia sinensis var. sinensis provides insights into the evolution of the tea genome and tea quality.</title>
        <authorList>
            <person name="Wei C."/>
            <person name="Yang H."/>
            <person name="Wang S."/>
            <person name="Zhao J."/>
            <person name="Liu C."/>
            <person name="Gao L."/>
            <person name="Xia E."/>
            <person name="Lu Y."/>
            <person name="Tai Y."/>
            <person name="She G."/>
            <person name="Sun J."/>
            <person name="Cao H."/>
            <person name="Tong W."/>
            <person name="Gao Q."/>
            <person name="Li Y."/>
            <person name="Deng W."/>
            <person name="Jiang X."/>
            <person name="Wang W."/>
            <person name="Chen Q."/>
            <person name="Zhang S."/>
            <person name="Li H."/>
            <person name="Wu J."/>
            <person name="Wang P."/>
            <person name="Li P."/>
            <person name="Shi C."/>
            <person name="Zheng F."/>
            <person name="Jian J."/>
            <person name="Huang B."/>
            <person name="Shan D."/>
            <person name="Shi M."/>
            <person name="Fang C."/>
            <person name="Yue Y."/>
            <person name="Li F."/>
            <person name="Li D."/>
            <person name="Wei S."/>
            <person name="Han B."/>
            <person name="Jiang C."/>
            <person name="Yin Y."/>
            <person name="Xia T."/>
            <person name="Zhang Z."/>
            <person name="Bennetzen J.L."/>
            <person name="Zhao S."/>
            <person name="Wan X."/>
        </authorList>
    </citation>
    <scope>NUCLEOTIDE SEQUENCE [LARGE SCALE GENOMIC DNA]</scope>
    <source>
        <strain evidence="9">cv. Shuchazao</strain>
        <tissue evidence="8">Leaf</tissue>
    </source>
</reference>
<keyword evidence="1" id="KW-0677">Repeat</keyword>
<evidence type="ECO:0000256" key="5">
    <source>
        <dbReference type="SAM" id="SignalP"/>
    </source>
</evidence>
<gene>
    <name evidence="8" type="ORF">TEA_025703</name>
</gene>
<evidence type="ECO:0000259" key="6">
    <source>
        <dbReference type="Pfam" id="PF18052"/>
    </source>
</evidence>
<keyword evidence="2" id="KW-0547">Nucleotide-binding</keyword>
<dbReference type="InterPro" id="IPR055414">
    <property type="entry name" value="LRR_R13L4/SHOC2-like"/>
</dbReference>
<evidence type="ECO:0000313" key="9">
    <source>
        <dbReference type="Proteomes" id="UP000306102"/>
    </source>
</evidence>
<dbReference type="Pfam" id="PF23598">
    <property type="entry name" value="LRR_14"/>
    <property type="match status" value="1"/>
</dbReference>
<dbReference type="InterPro" id="IPR032675">
    <property type="entry name" value="LRR_dom_sf"/>
</dbReference>
<evidence type="ECO:0000256" key="3">
    <source>
        <dbReference type="ARBA" id="ARBA00022821"/>
    </source>
</evidence>
<dbReference type="Gene3D" id="1.20.5.4130">
    <property type="match status" value="1"/>
</dbReference>
<evidence type="ECO:0000256" key="4">
    <source>
        <dbReference type="ARBA" id="ARBA00022840"/>
    </source>
</evidence>
<evidence type="ECO:0000259" key="7">
    <source>
        <dbReference type="Pfam" id="PF23598"/>
    </source>
</evidence>
<dbReference type="STRING" id="542762.A0A4S4DQ47"/>
<protein>
    <submittedName>
        <fullName evidence="8">Uncharacterized protein</fullName>
    </submittedName>
</protein>
<keyword evidence="3" id="KW-0611">Plant defense</keyword>
<dbReference type="GO" id="GO:0006952">
    <property type="term" value="P:defense response"/>
    <property type="evidence" value="ECO:0007669"/>
    <property type="project" value="UniProtKB-KW"/>
</dbReference>
<feature type="domain" description="Disease resistance N-terminal" evidence="6">
    <location>
        <begin position="12"/>
        <end position="93"/>
    </location>
</feature>
<keyword evidence="9" id="KW-1185">Reference proteome</keyword>
<keyword evidence="5" id="KW-0732">Signal</keyword>
<dbReference type="Gene3D" id="3.80.10.10">
    <property type="entry name" value="Ribonuclease Inhibitor"/>
    <property type="match status" value="2"/>
</dbReference>
<organism evidence="8 9">
    <name type="scientific">Camellia sinensis var. sinensis</name>
    <name type="common">China tea</name>
    <dbReference type="NCBI Taxonomy" id="542762"/>
    <lineage>
        <taxon>Eukaryota</taxon>
        <taxon>Viridiplantae</taxon>
        <taxon>Streptophyta</taxon>
        <taxon>Embryophyta</taxon>
        <taxon>Tracheophyta</taxon>
        <taxon>Spermatophyta</taxon>
        <taxon>Magnoliopsida</taxon>
        <taxon>eudicotyledons</taxon>
        <taxon>Gunneridae</taxon>
        <taxon>Pentapetalae</taxon>
        <taxon>asterids</taxon>
        <taxon>Ericales</taxon>
        <taxon>Theaceae</taxon>
        <taxon>Camellia</taxon>
    </lineage>
</organism>
<evidence type="ECO:0000256" key="1">
    <source>
        <dbReference type="ARBA" id="ARBA00022737"/>
    </source>
</evidence>
<feature type="chain" id="PRO_5020507696" evidence="5">
    <location>
        <begin position="16"/>
        <end position="508"/>
    </location>
</feature>
<sequence>MAETLLFNITGLVLSKLSSLALDQLTLSWDTKTELKKLENTLSTIRAVLLDANEQQATNNEVRDWLEKLQDVVCDVDDLLDDLSTHLLLRKLKFQTNLLQKVLIFFSCSNLIAFRLKIGYEVKQISERLDEIASNKRIFHFIEQVGSTLIANKVREQSHSFLRASDIIGRENDKGVIVELLLSSTDNHDNVSFHTKAITERVRHVLFQEEDFSGKELPEFLLKARNMRSFSYSFKAGYIGKSFVETITLNFRHMRVLVLISLELEELPSSIGKLKQLRYLNLSRNCNIRALPSSLCGLVNLQTLNLINCEQLQGLPRDSGKLVNLKTLYLTSKQRFLPDKCLQGLNSLQCLLLYKCDCLTLLPEGMHHLTALRVLRIYECPRLASLPSSIKYLTALEKLWIWDCQELTLLEGEGMEGLTSLQSLLLMGLPKLITLPEGLKETAASNLQYLRIANCPSLTALPEWLQTFTSLLRLYIDDCPNLSYLPEGVHHLSAKVHINGCPQLNGRN</sequence>
<dbReference type="SUPFAM" id="SSF52058">
    <property type="entry name" value="L domain-like"/>
    <property type="match status" value="1"/>
</dbReference>
<dbReference type="AlphaFoldDB" id="A0A4S4DQ47"/>
<feature type="domain" description="Disease resistance R13L4/SHOC-2-like LRR" evidence="7">
    <location>
        <begin position="249"/>
        <end position="453"/>
    </location>
</feature>
<dbReference type="EMBL" id="SDRB02010783">
    <property type="protein sequence ID" value="THG04366.1"/>
    <property type="molecule type" value="Genomic_DNA"/>
</dbReference>
<comment type="caution">
    <text evidence="8">The sequence shown here is derived from an EMBL/GenBank/DDBJ whole genome shotgun (WGS) entry which is preliminary data.</text>
</comment>
<dbReference type="GO" id="GO:0005524">
    <property type="term" value="F:ATP binding"/>
    <property type="evidence" value="ECO:0007669"/>
    <property type="project" value="UniProtKB-KW"/>
</dbReference>
<dbReference type="Proteomes" id="UP000306102">
    <property type="component" value="Unassembled WGS sequence"/>
</dbReference>
<dbReference type="InterPro" id="IPR041118">
    <property type="entry name" value="Rx_N"/>
</dbReference>
<dbReference type="PANTHER" id="PTHR36766:SF70">
    <property type="entry name" value="DISEASE RESISTANCE PROTEIN RGA4"/>
    <property type="match status" value="1"/>
</dbReference>
<keyword evidence="4" id="KW-0067">ATP-binding</keyword>
<name>A0A4S4DQ47_CAMSN</name>
<accession>A0A4S4DQ47</accession>
<dbReference type="Pfam" id="PF18052">
    <property type="entry name" value="Rx_N"/>
    <property type="match status" value="1"/>
</dbReference>
<evidence type="ECO:0000256" key="2">
    <source>
        <dbReference type="ARBA" id="ARBA00022741"/>
    </source>
</evidence>
<feature type="signal peptide" evidence="5">
    <location>
        <begin position="1"/>
        <end position="15"/>
    </location>
</feature>
<proteinExistence type="predicted"/>
<dbReference type="PANTHER" id="PTHR36766">
    <property type="entry name" value="PLANT BROAD-SPECTRUM MILDEW RESISTANCE PROTEIN RPW8"/>
    <property type="match status" value="1"/>
</dbReference>
<evidence type="ECO:0000313" key="8">
    <source>
        <dbReference type="EMBL" id="THG04366.1"/>
    </source>
</evidence>